<feature type="binding site" description="in other chain" evidence="10">
    <location>
        <position position="99"/>
    </location>
    <ligand>
        <name>L-methionine</name>
        <dbReference type="ChEBI" id="CHEBI:57844"/>
        <note>ligand shared between two neighboring subunits</note>
    </ligand>
</feature>
<comment type="catalytic activity">
    <reaction evidence="10">
        <text>L-methionine + ATP + H2O = S-adenosyl-L-methionine + phosphate + diphosphate</text>
        <dbReference type="Rhea" id="RHEA:21080"/>
        <dbReference type="ChEBI" id="CHEBI:15377"/>
        <dbReference type="ChEBI" id="CHEBI:30616"/>
        <dbReference type="ChEBI" id="CHEBI:33019"/>
        <dbReference type="ChEBI" id="CHEBI:43474"/>
        <dbReference type="ChEBI" id="CHEBI:57844"/>
        <dbReference type="ChEBI" id="CHEBI:59789"/>
        <dbReference type="EC" id="2.5.1.6"/>
    </reaction>
</comment>
<evidence type="ECO:0000259" key="13">
    <source>
        <dbReference type="Pfam" id="PF00438"/>
    </source>
</evidence>
<dbReference type="InterPro" id="IPR022628">
    <property type="entry name" value="S-AdoMet_synt_N"/>
</dbReference>
<feature type="binding site" evidence="10">
    <location>
        <position position="17"/>
    </location>
    <ligand>
        <name>Mg(2+)</name>
        <dbReference type="ChEBI" id="CHEBI:18420"/>
    </ligand>
</feature>
<evidence type="ECO:0000313" key="16">
    <source>
        <dbReference type="EMBL" id="MCU0104572.1"/>
    </source>
</evidence>
<comment type="cofactor">
    <cofactor evidence="10">
        <name>K(+)</name>
        <dbReference type="ChEBI" id="CHEBI:29103"/>
    </cofactor>
    <text evidence="10">Binds 1 potassium ion per subunit.</text>
</comment>
<evidence type="ECO:0000256" key="1">
    <source>
        <dbReference type="ARBA" id="ARBA00005224"/>
    </source>
</evidence>
<dbReference type="PROSITE" id="PS00377">
    <property type="entry name" value="ADOMET_SYNTHASE_2"/>
    <property type="match status" value="1"/>
</dbReference>
<keyword evidence="10" id="KW-0963">Cytoplasm</keyword>
<feature type="binding site" evidence="10">
    <location>
        <position position="239"/>
    </location>
    <ligand>
        <name>L-methionine</name>
        <dbReference type="ChEBI" id="CHEBI:57844"/>
        <note>ligand shared between two neighboring subunits</note>
    </ligand>
</feature>
<comment type="subunit">
    <text evidence="10">Homotetramer; dimer of dimers.</text>
</comment>
<dbReference type="PANTHER" id="PTHR11964">
    <property type="entry name" value="S-ADENOSYLMETHIONINE SYNTHETASE"/>
    <property type="match status" value="1"/>
</dbReference>
<dbReference type="NCBIfam" id="TIGR01034">
    <property type="entry name" value="metK"/>
    <property type="match status" value="1"/>
</dbReference>
<protein>
    <recommendedName>
        <fullName evidence="10">S-adenosylmethionine synthase</fullName>
        <shortName evidence="10">AdoMet synthase</shortName>
        <ecNumber evidence="10">2.5.1.6</ecNumber>
    </recommendedName>
    <alternativeName>
        <fullName evidence="10">MAT</fullName>
    </alternativeName>
    <alternativeName>
        <fullName evidence="10">Methionine adenosyltransferase</fullName>
    </alternativeName>
</protein>
<dbReference type="InterPro" id="IPR022629">
    <property type="entry name" value="S-AdoMet_synt_central"/>
</dbReference>
<accession>A0ABT2PXX5</accession>
<evidence type="ECO:0000256" key="4">
    <source>
        <dbReference type="ARBA" id="ARBA00022679"/>
    </source>
</evidence>
<feature type="domain" description="S-adenosylmethionine synthetase central" evidence="14">
    <location>
        <begin position="114"/>
        <end position="231"/>
    </location>
</feature>
<comment type="subcellular location">
    <subcellularLocation>
        <location evidence="10 11">Cytoplasm</location>
    </subcellularLocation>
</comment>
<evidence type="ECO:0000256" key="3">
    <source>
        <dbReference type="ARBA" id="ARBA00022563"/>
    </source>
</evidence>
<keyword evidence="4 10" id="KW-0808">Transferase</keyword>
<evidence type="ECO:0000256" key="6">
    <source>
        <dbReference type="ARBA" id="ARBA00022741"/>
    </source>
</evidence>
<comment type="similarity">
    <text evidence="2 10 12">Belongs to the AdoMet synthase family.</text>
</comment>
<dbReference type="Pfam" id="PF02772">
    <property type="entry name" value="S-AdoMet_synt_M"/>
    <property type="match status" value="1"/>
</dbReference>
<dbReference type="PROSITE" id="PS00376">
    <property type="entry name" value="ADOMET_SYNTHASE_1"/>
    <property type="match status" value="1"/>
</dbReference>
<gene>
    <name evidence="10 16" type="primary">metK</name>
    <name evidence="16" type="ORF">N7603_02765</name>
</gene>
<evidence type="ECO:0000256" key="5">
    <source>
        <dbReference type="ARBA" id="ARBA00022723"/>
    </source>
</evidence>
<feature type="binding site" description="in other chain" evidence="10">
    <location>
        <begin position="164"/>
        <end position="166"/>
    </location>
    <ligand>
        <name>ATP</name>
        <dbReference type="ChEBI" id="CHEBI:30616"/>
        <note>ligand shared between two neighboring subunits</note>
    </ligand>
</feature>
<feature type="domain" description="S-adenosylmethionine synthetase N-terminal" evidence="13">
    <location>
        <begin position="4"/>
        <end position="101"/>
    </location>
</feature>
<proteinExistence type="inferred from homology"/>
<keyword evidence="9 10" id="KW-0630">Potassium</keyword>
<dbReference type="InterPro" id="IPR022630">
    <property type="entry name" value="S-AdoMet_synt_C"/>
</dbReference>
<dbReference type="InterPro" id="IPR022631">
    <property type="entry name" value="ADOMET_SYNTHASE_CS"/>
</dbReference>
<evidence type="ECO:0000259" key="14">
    <source>
        <dbReference type="Pfam" id="PF02772"/>
    </source>
</evidence>
<keyword evidence="6 10" id="KW-0547">Nucleotide-binding</keyword>
<feature type="binding site" evidence="10">
    <location>
        <position position="262"/>
    </location>
    <ligand>
        <name>ATP</name>
        <dbReference type="ChEBI" id="CHEBI:30616"/>
        <note>ligand shared between two neighboring subunits</note>
    </ligand>
</feature>
<name>A0ABT2PXX5_9MOLU</name>
<feature type="binding site" description="in other chain" evidence="10">
    <location>
        <position position="15"/>
    </location>
    <ligand>
        <name>ATP</name>
        <dbReference type="ChEBI" id="CHEBI:30616"/>
        <note>ligand shared between two neighboring subunits</note>
    </ligand>
</feature>
<dbReference type="PIRSF" id="PIRSF000497">
    <property type="entry name" value="MAT"/>
    <property type="match status" value="1"/>
</dbReference>
<dbReference type="InterPro" id="IPR022636">
    <property type="entry name" value="S-AdoMet_synthetase_sfam"/>
</dbReference>
<feature type="binding site" description="in other chain" evidence="10">
    <location>
        <begin position="230"/>
        <end position="231"/>
    </location>
    <ligand>
        <name>ATP</name>
        <dbReference type="ChEBI" id="CHEBI:30616"/>
        <note>ligand shared between two neighboring subunits</note>
    </ligand>
</feature>
<feature type="binding site" description="in other chain" evidence="10">
    <location>
        <position position="56"/>
    </location>
    <ligand>
        <name>L-methionine</name>
        <dbReference type="ChEBI" id="CHEBI:57844"/>
        <note>ligand shared between two neighboring subunits</note>
    </ligand>
</feature>
<dbReference type="HAMAP" id="MF_00086">
    <property type="entry name" value="S_AdoMet_synth1"/>
    <property type="match status" value="1"/>
</dbReference>
<evidence type="ECO:0000256" key="8">
    <source>
        <dbReference type="ARBA" id="ARBA00022842"/>
    </source>
</evidence>
<evidence type="ECO:0000256" key="10">
    <source>
        <dbReference type="HAMAP-Rule" id="MF_00086"/>
    </source>
</evidence>
<reference evidence="17" key="1">
    <citation type="submission" date="2023-07" db="EMBL/GenBank/DDBJ databases">
        <title>Novel Mycoplasma species identified in domestic and wild animals.</title>
        <authorList>
            <person name="Volokhov D.V."/>
            <person name="Furtak V.A."/>
            <person name="Zagorodnyaya T.A."/>
        </authorList>
    </citation>
    <scope>NUCLEOTIDE SEQUENCE [LARGE SCALE GENOMIC DNA]</scope>
    <source>
        <strain evidence="17">92-19</strain>
    </source>
</reference>
<dbReference type="GO" id="GO:0004478">
    <property type="term" value="F:methionine adenosyltransferase activity"/>
    <property type="evidence" value="ECO:0007669"/>
    <property type="project" value="UniProtKB-EC"/>
</dbReference>
<dbReference type="EMBL" id="JAOEGN010000003">
    <property type="protein sequence ID" value="MCU0104572.1"/>
    <property type="molecule type" value="Genomic_DNA"/>
</dbReference>
<keyword evidence="8 10" id="KW-0460">Magnesium</keyword>
<feature type="binding site" evidence="10">
    <location>
        <position position="43"/>
    </location>
    <ligand>
        <name>K(+)</name>
        <dbReference type="ChEBI" id="CHEBI:29103"/>
    </ligand>
</feature>
<evidence type="ECO:0000259" key="15">
    <source>
        <dbReference type="Pfam" id="PF02773"/>
    </source>
</evidence>
<keyword evidence="7 10" id="KW-0067">ATP-binding</keyword>
<keyword evidence="5 10" id="KW-0479">Metal-binding</keyword>
<evidence type="ECO:0000256" key="11">
    <source>
        <dbReference type="RuleBase" id="RU000542"/>
    </source>
</evidence>
<feature type="binding site" evidence="10">
    <location>
        <position position="266"/>
    </location>
    <ligand>
        <name>ATP</name>
        <dbReference type="ChEBI" id="CHEBI:30616"/>
        <note>ligand shared between two neighboring subunits</note>
    </ligand>
</feature>
<dbReference type="EC" id="2.5.1.6" evidence="10"/>
<sequence>MERKLFTSESVTSGHPDKICDRLSDAILDAILTDDPNARVACETAVTTGLVLVMGEITTKTYVDIQSIVRNTVTDIGYDRGKYGFDAENLAVLVSINSQSPDIAMGVDEYEGHEQGAGDQGLMFGFACDETENYMPLPIELAHRLVRRLDTVRHENILDFLRPDGKSQVTIEYDEYDRPSRIDTVVVSSQHADIDIEIVRQGIRKEVIDAVLPKDLIDENTKFLINPTGKFVVGGPKGDSGLTGRKIIVDTYGGYARHGGGAFSGKDPSKVDRSASYMARYIAKNVVASGVASKCEVQLAYAIGVAKPVSIRIDTFNTAKVADELIVEVIRKHFDVTPKGIIKTLDLKRPIYQQTANYGHMGRSDIELPWERLDKVDFFKQLL</sequence>
<evidence type="ECO:0000256" key="12">
    <source>
        <dbReference type="RuleBase" id="RU004462"/>
    </source>
</evidence>
<feature type="binding site" description="in other chain" evidence="10">
    <location>
        <begin position="245"/>
        <end position="246"/>
    </location>
    <ligand>
        <name>ATP</name>
        <dbReference type="ChEBI" id="CHEBI:30616"/>
        <note>ligand shared between two neighboring subunits</note>
    </ligand>
</feature>
<comment type="caution">
    <text evidence="16">The sequence shown here is derived from an EMBL/GenBank/DDBJ whole genome shotgun (WGS) entry which is preliminary data.</text>
</comment>
<feature type="binding site" description="in other chain" evidence="10">
    <location>
        <position position="270"/>
    </location>
    <ligand>
        <name>L-methionine</name>
        <dbReference type="ChEBI" id="CHEBI:57844"/>
        <note>ligand shared between two neighboring subunits</note>
    </ligand>
</feature>
<feature type="domain" description="S-adenosylmethionine synthetase C-terminal" evidence="15">
    <location>
        <begin position="233"/>
        <end position="372"/>
    </location>
</feature>
<comment type="cofactor">
    <cofactor evidence="10">
        <name>Mg(2+)</name>
        <dbReference type="ChEBI" id="CHEBI:18420"/>
    </cofactor>
    <text evidence="10">Binds 2 divalent ions per subunit.</text>
</comment>
<dbReference type="Gene3D" id="3.30.300.10">
    <property type="match status" value="3"/>
</dbReference>
<dbReference type="Pfam" id="PF02773">
    <property type="entry name" value="S-AdoMet_synt_C"/>
    <property type="match status" value="1"/>
</dbReference>
<dbReference type="CDD" id="cd18079">
    <property type="entry name" value="S-AdoMet_synt"/>
    <property type="match status" value="1"/>
</dbReference>
<dbReference type="Proteomes" id="UP001209076">
    <property type="component" value="Unassembled WGS sequence"/>
</dbReference>
<dbReference type="SUPFAM" id="SSF55973">
    <property type="entry name" value="S-adenosylmethionine synthetase"/>
    <property type="match status" value="3"/>
</dbReference>
<dbReference type="InterPro" id="IPR002133">
    <property type="entry name" value="S-AdoMet_synthetase"/>
</dbReference>
<keyword evidence="17" id="KW-1185">Reference proteome</keyword>
<keyword evidence="3 10" id="KW-0554">One-carbon metabolism</keyword>
<organism evidence="16 17">
    <name type="scientific">Paracholeplasma vituli</name>
    <dbReference type="NCBI Taxonomy" id="69473"/>
    <lineage>
        <taxon>Bacteria</taxon>
        <taxon>Bacillati</taxon>
        <taxon>Mycoplasmatota</taxon>
        <taxon>Mollicutes</taxon>
        <taxon>Acholeplasmatales</taxon>
        <taxon>Acholeplasmataceae</taxon>
        <taxon>Paracholeplasma</taxon>
    </lineage>
</organism>
<comment type="pathway">
    <text evidence="1 10">Amino-acid biosynthesis; S-adenosyl-L-methionine biosynthesis; S-adenosyl-L-methionine from L-methionine: step 1/1.</text>
</comment>
<feature type="region of interest" description="Flexible loop" evidence="10">
    <location>
        <begin position="99"/>
        <end position="109"/>
    </location>
</feature>
<feature type="binding site" evidence="10">
    <location>
        <position position="239"/>
    </location>
    <ligand>
        <name>ATP</name>
        <dbReference type="ChEBI" id="CHEBI:30616"/>
        <note>ligand shared between two neighboring subunits</note>
    </ligand>
</feature>
<dbReference type="RefSeq" id="WP_262095808.1">
    <property type="nucleotide sequence ID" value="NZ_JAOEGN010000003.1"/>
</dbReference>
<evidence type="ECO:0000256" key="2">
    <source>
        <dbReference type="ARBA" id="ARBA00009685"/>
    </source>
</evidence>
<evidence type="ECO:0000313" key="17">
    <source>
        <dbReference type="Proteomes" id="UP001209076"/>
    </source>
</evidence>
<evidence type="ECO:0000256" key="9">
    <source>
        <dbReference type="ARBA" id="ARBA00022958"/>
    </source>
</evidence>
<comment type="function">
    <text evidence="10">Catalyzes the formation of S-adenosylmethionine (AdoMet) from methionine and ATP. The overall synthetic reaction is composed of two sequential steps, AdoMet formation and the subsequent tripolyphosphate hydrolysis which occurs prior to release of AdoMet from the enzyme.</text>
</comment>
<evidence type="ECO:0000256" key="7">
    <source>
        <dbReference type="ARBA" id="ARBA00022840"/>
    </source>
</evidence>
<dbReference type="Pfam" id="PF00438">
    <property type="entry name" value="S-AdoMet_synt_N"/>
    <property type="match status" value="1"/>
</dbReference>